<evidence type="ECO:0000256" key="12">
    <source>
        <dbReference type="SAM" id="Phobius"/>
    </source>
</evidence>
<dbReference type="EMBL" id="CP026604">
    <property type="protein sequence ID" value="AWB68243.1"/>
    <property type="molecule type" value="Genomic_DNA"/>
</dbReference>
<dbReference type="Pfam" id="PF03739">
    <property type="entry name" value="LptF_LptG"/>
    <property type="match status" value="1"/>
</dbReference>
<dbReference type="OrthoDB" id="9778062at2"/>
<evidence type="ECO:0000256" key="2">
    <source>
        <dbReference type="ARBA" id="ARBA00004429"/>
    </source>
</evidence>
<dbReference type="AlphaFoldDB" id="A0A2S0VVP0"/>
<dbReference type="GO" id="GO:0055085">
    <property type="term" value="P:transmembrane transport"/>
    <property type="evidence" value="ECO:0007669"/>
    <property type="project" value="InterPro"/>
</dbReference>
<keyword evidence="7" id="KW-0997">Cell inner membrane</keyword>
<organism evidence="13 14">
    <name type="scientific">Saccharobesus litoralis</name>
    <dbReference type="NCBI Taxonomy" id="2172099"/>
    <lineage>
        <taxon>Bacteria</taxon>
        <taxon>Pseudomonadati</taxon>
        <taxon>Pseudomonadota</taxon>
        <taxon>Gammaproteobacteria</taxon>
        <taxon>Alteromonadales</taxon>
        <taxon>Alteromonadaceae</taxon>
        <taxon>Saccharobesus</taxon>
    </lineage>
</organism>
<evidence type="ECO:0000256" key="4">
    <source>
        <dbReference type="ARBA" id="ARBA00014213"/>
    </source>
</evidence>
<evidence type="ECO:0000256" key="10">
    <source>
        <dbReference type="ARBA" id="ARBA00023136"/>
    </source>
</evidence>
<feature type="transmembrane region" description="Helical" evidence="12">
    <location>
        <begin position="333"/>
        <end position="352"/>
    </location>
</feature>
<evidence type="ECO:0000313" key="14">
    <source>
        <dbReference type="Proteomes" id="UP000244441"/>
    </source>
</evidence>
<feature type="transmembrane region" description="Helical" evidence="12">
    <location>
        <begin position="47"/>
        <end position="75"/>
    </location>
</feature>
<reference evidence="13 14" key="1">
    <citation type="submission" date="2018-01" db="EMBL/GenBank/DDBJ databases">
        <title>Genome sequence of a Cantenovulum-like bacteria.</title>
        <authorList>
            <person name="Tan W.R."/>
            <person name="Lau N.-S."/>
            <person name="Go F."/>
            <person name="Amirul A.-A.A."/>
        </authorList>
    </citation>
    <scope>NUCLEOTIDE SEQUENCE [LARGE SCALE GENOMIC DNA]</scope>
    <source>
        <strain evidence="13 14">CCB-QB4</strain>
    </source>
</reference>
<evidence type="ECO:0000256" key="8">
    <source>
        <dbReference type="ARBA" id="ARBA00022692"/>
    </source>
</evidence>
<evidence type="ECO:0000256" key="5">
    <source>
        <dbReference type="ARBA" id="ARBA00022448"/>
    </source>
</evidence>
<feature type="transmembrane region" description="Helical" evidence="12">
    <location>
        <begin position="96"/>
        <end position="120"/>
    </location>
</feature>
<evidence type="ECO:0000256" key="7">
    <source>
        <dbReference type="ARBA" id="ARBA00022519"/>
    </source>
</evidence>
<evidence type="ECO:0000313" key="13">
    <source>
        <dbReference type="EMBL" id="AWB68243.1"/>
    </source>
</evidence>
<dbReference type="PANTHER" id="PTHR33529">
    <property type="entry name" value="SLR0882 PROTEIN-RELATED"/>
    <property type="match status" value="1"/>
</dbReference>
<comment type="function">
    <text evidence="1">Part of the ABC transporter complex LptBFG involved in the translocation of lipopolysaccharide (LPS) from the inner membrane to the outer membrane.</text>
</comment>
<feature type="transmembrane region" description="Helical" evidence="12">
    <location>
        <begin position="303"/>
        <end position="321"/>
    </location>
</feature>
<keyword evidence="10 12" id="KW-0472">Membrane</keyword>
<dbReference type="InterPro" id="IPR030922">
    <property type="entry name" value="LptF"/>
</dbReference>
<evidence type="ECO:0000256" key="6">
    <source>
        <dbReference type="ARBA" id="ARBA00022475"/>
    </source>
</evidence>
<dbReference type="NCBIfam" id="TIGR04407">
    <property type="entry name" value="LptF_YjgP"/>
    <property type="match status" value="1"/>
</dbReference>
<keyword evidence="8 12" id="KW-0812">Transmembrane</keyword>
<comment type="subcellular location">
    <subcellularLocation>
        <location evidence="2">Cell inner membrane</location>
        <topology evidence="2">Multi-pass membrane protein</topology>
    </subcellularLocation>
</comment>
<keyword evidence="14" id="KW-1185">Reference proteome</keyword>
<keyword evidence="9 12" id="KW-1133">Transmembrane helix</keyword>
<keyword evidence="5" id="KW-0813">Transport</keyword>
<dbReference type="Proteomes" id="UP000244441">
    <property type="component" value="Chromosome"/>
</dbReference>
<evidence type="ECO:0000256" key="3">
    <source>
        <dbReference type="ARBA" id="ARBA00007725"/>
    </source>
</evidence>
<evidence type="ECO:0000256" key="1">
    <source>
        <dbReference type="ARBA" id="ARBA00002265"/>
    </source>
</evidence>
<evidence type="ECO:0000256" key="11">
    <source>
        <dbReference type="ARBA" id="ARBA00026081"/>
    </source>
</evidence>
<comment type="subunit">
    <text evidence="11">Component of the lipopolysaccharide transport and assembly complex. The LptBFG transporter is composed of two ATP-binding proteins (LptB) and two transmembrane proteins (LptF and LptG).</text>
</comment>
<name>A0A2S0VVP0_9ALTE</name>
<dbReference type="PANTHER" id="PTHR33529:SF7">
    <property type="entry name" value="LIPOPOLYSACCHARIDE EXPORT SYSTEM PERMEASE PROTEIN LPTF"/>
    <property type="match status" value="1"/>
</dbReference>
<keyword evidence="6" id="KW-1003">Cell membrane</keyword>
<comment type="similarity">
    <text evidence="3">Belongs to the LptF/LptG family.</text>
</comment>
<accession>A0A2S0VVP0</accession>
<feature type="transmembrane region" description="Helical" evidence="12">
    <location>
        <begin position="16"/>
        <end position="35"/>
    </location>
</feature>
<sequence length="372" mass="42161">MIIFRYLFGETIKSQFAVFFIMLVIFSSNALVRVLDDAMEGQLPTDLVAWMLLLNIPPLAGLILPLSMFIGIFLAHGRFYEDNEMSVLKACGVSEWYVTRITIVVALVIAVFTGLNTIWWGPYSAAKKEEIQDQLKADIGLSTLIPGQFQQAANNKAVIFVHETQQDNSAFNKVFVAQMPHEEDRKQRFNVVYAEKGRVIEENADEQSLVLNNGRRYEGGHDQLNYQIASFGAYSVKIKEQQIEERRRKLSAVSTKELMERDDFEAIAEWQWRIALPLSVPIVALVAVPMARTRPRQGRMAKMAPAFLVYLGYFLLLMAGKSALADGKIPPTIGLWWIHTLALIYGLFLLAGERTSGRYLRSWFSNLTRKTA</sequence>
<dbReference type="InterPro" id="IPR005495">
    <property type="entry name" value="LptG/LptF_permease"/>
</dbReference>
<evidence type="ECO:0000256" key="9">
    <source>
        <dbReference type="ARBA" id="ARBA00022989"/>
    </source>
</evidence>
<proteinExistence type="inferred from homology"/>
<dbReference type="RefSeq" id="WP_108604307.1">
    <property type="nucleotide sequence ID" value="NZ_CP026604.1"/>
</dbReference>
<dbReference type="KEGG" id="cate:C2869_18305"/>
<gene>
    <name evidence="13" type="primary">lptF</name>
    <name evidence="13" type="ORF">C2869_18305</name>
</gene>
<dbReference type="GO" id="GO:0043190">
    <property type="term" value="C:ATP-binding cassette (ABC) transporter complex"/>
    <property type="evidence" value="ECO:0007669"/>
    <property type="project" value="InterPro"/>
</dbReference>
<protein>
    <recommendedName>
        <fullName evidence="4">Lipopolysaccharide export system permease protein LptF</fullName>
    </recommendedName>
</protein>
<dbReference type="GO" id="GO:0015920">
    <property type="term" value="P:lipopolysaccharide transport"/>
    <property type="evidence" value="ECO:0007669"/>
    <property type="project" value="TreeGrafter"/>
</dbReference>